<gene>
    <name evidence="1" type="ORF">DB32_005787</name>
</gene>
<dbReference type="EMBL" id="CP011125">
    <property type="protein sequence ID" value="AKF08638.1"/>
    <property type="molecule type" value="Genomic_DNA"/>
</dbReference>
<dbReference type="STRING" id="927083.DB32_005787"/>
<dbReference type="Proteomes" id="UP000034883">
    <property type="component" value="Chromosome"/>
</dbReference>
<protein>
    <submittedName>
        <fullName evidence="1">Uncharacterized protein</fullName>
    </submittedName>
</protein>
<accession>A0A0F6YKQ3</accession>
<sequence>MTREEETRATLARAVELLSETHALVEASPEIREQLAPLFDSALLAIGDARRAAASSTDSERVLRQAREAEHIVQALARFVRRSAT</sequence>
<dbReference type="RefSeq" id="WP_053235757.1">
    <property type="nucleotide sequence ID" value="NZ_CP011125.1"/>
</dbReference>
<reference evidence="1 2" key="1">
    <citation type="submission" date="2015-03" db="EMBL/GenBank/DDBJ databases">
        <title>Genome assembly of Sandaracinus amylolyticus DSM 53668.</title>
        <authorList>
            <person name="Sharma G."/>
            <person name="Subramanian S."/>
        </authorList>
    </citation>
    <scope>NUCLEOTIDE SEQUENCE [LARGE SCALE GENOMIC DNA]</scope>
    <source>
        <strain evidence="1 2">DSM 53668</strain>
    </source>
</reference>
<evidence type="ECO:0000313" key="1">
    <source>
        <dbReference type="EMBL" id="AKF08638.1"/>
    </source>
</evidence>
<dbReference type="KEGG" id="samy:DB32_005787"/>
<organism evidence="1 2">
    <name type="scientific">Sandaracinus amylolyticus</name>
    <dbReference type="NCBI Taxonomy" id="927083"/>
    <lineage>
        <taxon>Bacteria</taxon>
        <taxon>Pseudomonadati</taxon>
        <taxon>Myxococcota</taxon>
        <taxon>Polyangia</taxon>
        <taxon>Polyangiales</taxon>
        <taxon>Sandaracinaceae</taxon>
        <taxon>Sandaracinus</taxon>
    </lineage>
</organism>
<proteinExistence type="predicted"/>
<keyword evidence="2" id="KW-1185">Reference proteome</keyword>
<evidence type="ECO:0000313" key="2">
    <source>
        <dbReference type="Proteomes" id="UP000034883"/>
    </source>
</evidence>
<name>A0A0F6YKQ3_9BACT</name>
<dbReference type="AlphaFoldDB" id="A0A0F6YKQ3"/>